<dbReference type="AlphaFoldDB" id="G7Q9P6"/>
<sequence>MPAAGVLAAGRGAPGAALAKAMGLPATKRVTLAQAVGSPKSSRHEMGVASVLVSGNDTVRHCCDRNVPGGLPATSL</sequence>
<gene>
    <name evidence="1" type="ORF">DFW101_3162</name>
</gene>
<dbReference type="EMBL" id="CM001368">
    <property type="protein sequence ID" value="EHJ49162.1"/>
    <property type="molecule type" value="Genomic_DNA"/>
</dbReference>
<evidence type="ECO:0000313" key="1">
    <source>
        <dbReference type="EMBL" id="EHJ49162.1"/>
    </source>
</evidence>
<evidence type="ECO:0000313" key="2">
    <source>
        <dbReference type="Proteomes" id="UP000004662"/>
    </source>
</evidence>
<dbReference type="STRING" id="694327.DFW101_3162"/>
<organism evidence="1 2">
    <name type="scientific">Solidesulfovibrio carbinoliphilus subsp. oakridgensis</name>
    <dbReference type="NCBI Taxonomy" id="694327"/>
    <lineage>
        <taxon>Bacteria</taxon>
        <taxon>Pseudomonadati</taxon>
        <taxon>Thermodesulfobacteriota</taxon>
        <taxon>Desulfovibrionia</taxon>
        <taxon>Desulfovibrionales</taxon>
        <taxon>Desulfovibrionaceae</taxon>
        <taxon>Solidesulfovibrio</taxon>
    </lineage>
</organism>
<proteinExistence type="predicted"/>
<name>G7Q9P6_9BACT</name>
<keyword evidence="2" id="KW-1185">Reference proteome</keyword>
<protein>
    <submittedName>
        <fullName evidence="1">Uncharacterized protein</fullName>
    </submittedName>
</protein>
<dbReference type="Proteomes" id="UP000004662">
    <property type="component" value="Chromosome"/>
</dbReference>
<reference evidence="2" key="1">
    <citation type="journal article" date="2015" name="Genome Announc.">
        <title>High-Quality Draft Genome Sequence of Desulfovibrio carbinoliphilus FW-101-2B, an Organic Acid-Oxidizing Sulfate-Reducing Bacterium Isolated from Uranium(VI)-Contaminated Groundwater.</title>
        <authorList>
            <person name="Ramsay B.D."/>
            <person name="Hwang C."/>
            <person name="Woo H.L."/>
            <person name="Carroll S.L."/>
            <person name="Lucas S."/>
            <person name="Han J."/>
            <person name="Lapidus A.L."/>
            <person name="Cheng J.F."/>
            <person name="Goodwin L.A."/>
            <person name="Pitluck S."/>
            <person name="Peters L."/>
            <person name="Chertkov O."/>
            <person name="Held B."/>
            <person name="Detter J.C."/>
            <person name="Han C.S."/>
            <person name="Tapia R."/>
            <person name="Land M.L."/>
            <person name="Hauser L.J."/>
            <person name="Kyrpides N.C."/>
            <person name="Ivanova N.N."/>
            <person name="Mikhailova N."/>
            <person name="Pagani I."/>
            <person name="Woyke T."/>
            <person name="Arkin A.P."/>
            <person name="Dehal P."/>
            <person name="Chivian D."/>
            <person name="Criddle C.S."/>
            <person name="Wu W."/>
            <person name="Chakraborty R."/>
            <person name="Hazen T.C."/>
            <person name="Fields M.W."/>
        </authorList>
    </citation>
    <scope>NUCLEOTIDE SEQUENCE [LARGE SCALE GENOMIC DNA]</scope>
    <source>
        <strain evidence="2">FW-101-2B</strain>
    </source>
</reference>
<accession>G7Q9P6</accession>
<dbReference type="RefSeq" id="WP_009182512.1">
    <property type="nucleotide sequence ID" value="NZ_CM001368.1"/>
</dbReference>
<dbReference type="HOGENOM" id="CLU_2648644_0_0_7"/>